<protein>
    <submittedName>
        <fullName evidence="1">Uncharacterized protein</fullName>
    </submittedName>
</protein>
<dbReference type="EMBL" id="GGEC01072867">
    <property type="protein sequence ID" value="MBX53351.1"/>
    <property type="molecule type" value="Transcribed_RNA"/>
</dbReference>
<proteinExistence type="predicted"/>
<name>A0A2P2PF95_RHIMU</name>
<organism evidence="1">
    <name type="scientific">Rhizophora mucronata</name>
    <name type="common">Asiatic mangrove</name>
    <dbReference type="NCBI Taxonomy" id="61149"/>
    <lineage>
        <taxon>Eukaryota</taxon>
        <taxon>Viridiplantae</taxon>
        <taxon>Streptophyta</taxon>
        <taxon>Embryophyta</taxon>
        <taxon>Tracheophyta</taxon>
        <taxon>Spermatophyta</taxon>
        <taxon>Magnoliopsida</taxon>
        <taxon>eudicotyledons</taxon>
        <taxon>Gunneridae</taxon>
        <taxon>Pentapetalae</taxon>
        <taxon>rosids</taxon>
        <taxon>fabids</taxon>
        <taxon>Malpighiales</taxon>
        <taxon>Rhizophoraceae</taxon>
        <taxon>Rhizophora</taxon>
    </lineage>
</organism>
<evidence type="ECO:0000313" key="1">
    <source>
        <dbReference type="EMBL" id="MBX53351.1"/>
    </source>
</evidence>
<reference evidence="1" key="1">
    <citation type="submission" date="2018-02" db="EMBL/GenBank/DDBJ databases">
        <title>Rhizophora mucronata_Transcriptome.</title>
        <authorList>
            <person name="Meera S.P."/>
            <person name="Sreeshan A."/>
            <person name="Augustine A."/>
        </authorList>
    </citation>
    <scope>NUCLEOTIDE SEQUENCE</scope>
    <source>
        <tissue evidence="1">Leaf</tissue>
    </source>
</reference>
<sequence>MSCYKNGKRYFVSFIDDLKLSIFHIHLNEKSQVQFLSSCTASRVIEIIANNKVQ</sequence>
<dbReference type="AlphaFoldDB" id="A0A2P2PF95"/>
<accession>A0A2P2PF95</accession>